<evidence type="ECO:0000256" key="2">
    <source>
        <dbReference type="ARBA" id="ARBA00005695"/>
    </source>
</evidence>
<comment type="subcellular location">
    <subcellularLocation>
        <location evidence="1">Cell envelope</location>
    </subcellularLocation>
</comment>
<dbReference type="RefSeq" id="WP_077689705.1">
    <property type="nucleotide sequence ID" value="NZ_MCOK01000001.1"/>
</dbReference>
<feature type="domain" description="Solute-binding protein family 5" evidence="6">
    <location>
        <begin position="61"/>
        <end position="462"/>
    </location>
</feature>
<dbReference type="Pfam" id="PF00496">
    <property type="entry name" value="SBP_bac_5"/>
    <property type="match status" value="1"/>
</dbReference>
<evidence type="ECO:0000313" key="7">
    <source>
        <dbReference type="EMBL" id="OOC53336.1"/>
    </source>
</evidence>
<dbReference type="InterPro" id="IPR039424">
    <property type="entry name" value="SBP_5"/>
</dbReference>
<comment type="caution">
    <text evidence="7">The sequence shown here is derived from an EMBL/GenBank/DDBJ whole genome shotgun (WGS) entry which is preliminary data.</text>
</comment>
<dbReference type="Gene3D" id="3.10.105.10">
    <property type="entry name" value="Dipeptide-binding Protein, Domain 3"/>
    <property type="match status" value="1"/>
</dbReference>
<dbReference type="InterPro" id="IPR000914">
    <property type="entry name" value="SBP_5_dom"/>
</dbReference>
<gene>
    <name evidence="7" type="ORF">NOSIN_05525</name>
</gene>
<evidence type="ECO:0000256" key="5">
    <source>
        <dbReference type="SAM" id="MobiDB-lite"/>
    </source>
</evidence>
<dbReference type="EMBL" id="MCOK01000001">
    <property type="protein sequence ID" value="OOC53336.1"/>
    <property type="molecule type" value="Genomic_DNA"/>
</dbReference>
<organism evidence="7 8">
    <name type="scientific">Nocardiopsis sinuspersici</name>
    <dbReference type="NCBI Taxonomy" id="501010"/>
    <lineage>
        <taxon>Bacteria</taxon>
        <taxon>Bacillati</taxon>
        <taxon>Actinomycetota</taxon>
        <taxon>Actinomycetes</taxon>
        <taxon>Streptosporangiales</taxon>
        <taxon>Nocardiopsidaceae</taxon>
        <taxon>Nocardiopsis</taxon>
    </lineage>
</organism>
<keyword evidence="3" id="KW-0813">Transport</keyword>
<dbReference type="GO" id="GO:0015833">
    <property type="term" value="P:peptide transport"/>
    <property type="evidence" value="ECO:0007669"/>
    <property type="project" value="TreeGrafter"/>
</dbReference>
<feature type="region of interest" description="Disordered" evidence="5">
    <location>
        <begin position="358"/>
        <end position="378"/>
    </location>
</feature>
<dbReference type="Gene3D" id="3.40.190.10">
    <property type="entry name" value="Periplasmic binding protein-like II"/>
    <property type="match status" value="1"/>
</dbReference>
<evidence type="ECO:0000256" key="3">
    <source>
        <dbReference type="ARBA" id="ARBA00022448"/>
    </source>
</evidence>
<evidence type="ECO:0000256" key="4">
    <source>
        <dbReference type="ARBA" id="ARBA00022729"/>
    </source>
</evidence>
<dbReference type="PANTHER" id="PTHR30290:SF10">
    <property type="entry name" value="PERIPLASMIC OLIGOPEPTIDE-BINDING PROTEIN-RELATED"/>
    <property type="match status" value="1"/>
</dbReference>
<dbReference type="STRING" id="501010.NOSIN_05525"/>
<evidence type="ECO:0000256" key="1">
    <source>
        <dbReference type="ARBA" id="ARBA00004196"/>
    </source>
</evidence>
<comment type="similarity">
    <text evidence="2">Belongs to the bacterial solute-binding protein 5 family.</text>
</comment>
<dbReference type="OrthoDB" id="5240629at2"/>
<dbReference type="AlphaFoldDB" id="A0A1V3BYL5"/>
<dbReference type="GO" id="GO:1904680">
    <property type="term" value="F:peptide transmembrane transporter activity"/>
    <property type="evidence" value="ECO:0007669"/>
    <property type="project" value="TreeGrafter"/>
</dbReference>
<evidence type="ECO:0000259" key="6">
    <source>
        <dbReference type="Pfam" id="PF00496"/>
    </source>
</evidence>
<name>A0A1V3BYL5_9ACTN</name>
<sequence length="573" mass="60355">MNDDTRSGGTLRLRGPADLEPLDAALAQQSPADQLRRLWTRQLFTYAPVENPDQWQAVEPVPDLAAAVPSTYNAGLGASHTSYVVHLRPGVLWDTEPARAVTAHDVVRGLKRLCAPVARPAATSHLTSTIRGMAGFDAAYAAAVPDPASDAQAFADFQNTHDIPGVFALDDETLVIELVRPALDLVDLLALPCTAAAPVEYDAFVPGSGELSAHTRSNGPYRVAAHEPGARLRLEPNPVWNPESDPVRARNLDAVEVTVDHSGAAGITESILNGDADLPWGIELAGSHPLPAPEPGHRLGYSLDPYLAFNLDAAGDGPLSDVRVRRALDRAIDRRALAEIAAASGAGTSVRVADAIVPPGNDAAREPGAGPAPGGDPAAARALLAEAGADSGLELTVVHPAGETETAMAHSYAADLEKAGVSVTLRGLGPSSLRRVLAGSGPGRSQGWDLAALSWSPSWFHENARAFLQPLCSRGVPGGPNPGGYGTPEVDELVDRALRSVEDPERRDAAWSEVEELVLDDVPFLPLLFQTPWAPRLRGTRVRDAVAMPSLGFSYDLATLRLAAEEESLENPG</sequence>
<reference evidence="8" key="1">
    <citation type="submission" date="2016-08" db="EMBL/GenBank/DDBJ databases">
        <authorList>
            <person name="Tokovenko B."/>
            <person name="Kalinowski J."/>
        </authorList>
    </citation>
    <scope>NUCLEOTIDE SEQUENCE [LARGE SCALE GENOMIC DNA]</scope>
    <source>
        <strain evidence="8">UTMC102</strain>
    </source>
</reference>
<protein>
    <recommendedName>
        <fullName evidence="6">Solute-binding protein family 5 domain-containing protein</fullName>
    </recommendedName>
</protein>
<proteinExistence type="inferred from homology"/>
<dbReference type="GO" id="GO:0043190">
    <property type="term" value="C:ATP-binding cassette (ABC) transporter complex"/>
    <property type="evidence" value="ECO:0007669"/>
    <property type="project" value="InterPro"/>
</dbReference>
<dbReference type="PANTHER" id="PTHR30290">
    <property type="entry name" value="PERIPLASMIC BINDING COMPONENT OF ABC TRANSPORTER"/>
    <property type="match status" value="1"/>
</dbReference>
<dbReference type="PIRSF" id="PIRSF002741">
    <property type="entry name" value="MppA"/>
    <property type="match status" value="1"/>
</dbReference>
<dbReference type="Proteomes" id="UP000189004">
    <property type="component" value="Unassembled WGS sequence"/>
</dbReference>
<evidence type="ECO:0000313" key="8">
    <source>
        <dbReference type="Proteomes" id="UP000189004"/>
    </source>
</evidence>
<dbReference type="InterPro" id="IPR030678">
    <property type="entry name" value="Peptide/Ni-bd"/>
</dbReference>
<dbReference type="SUPFAM" id="SSF53850">
    <property type="entry name" value="Periplasmic binding protein-like II"/>
    <property type="match status" value="1"/>
</dbReference>
<dbReference type="GO" id="GO:0030313">
    <property type="term" value="C:cell envelope"/>
    <property type="evidence" value="ECO:0007669"/>
    <property type="project" value="UniProtKB-SubCell"/>
</dbReference>
<dbReference type="GO" id="GO:0042597">
    <property type="term" value="C:periplasmic space"/>
    <property type="evidence" value="ECO:0007669"/>
    <property type="project" value="UniProtKB-ARBA"/>
</dbReference>
<accession>A0A1V3BYL5</accession>
<keyword evidence="8" id="KW-1185">Reference proteome</keyword>
<keyword evidence="4" id="KW-0732">Signal</keyword>